<evidence type="ECO:0000256" key="3">
    <source>
        <dbReference type="ARBA" id="ARBA00022801"/>
    </source>
</evidence>
<dbReference type="PROSITE" id="PS51257">
    <property type="entry name" value="PROKAR_LIPOPROTEIN"/>
    <property type="match status" value="1"/>
</dbReference>
<feature type="active site" description="Charge relay system" evidence="5">
    <location>
        <position position="247"/>
    </location>
</feature>
<feature type="chain" id="PRO_5028980524" evidence="6">
    <location>
        <begin position="26"/>
        <end position="472"/>
    </location>
</feature>
<dbReference type="InterPro" id="IPR022398">
    <property type="entry name" value="Peptidase_S8_His-AS"/>
</dbReference>
<evidence type="ECO:0000256" key="1">
    <source>
        <dbReference type="ARBA" id="ARBA00011073"/>
    </source>
</evidence>
<keyword evidence="3 5" id="KW-0378">Hydrolase</keyword>
<dbReference type="InterPro" id="IPR000209">
    <property type="entry name" value="Peptidase_S8/S53_dom"/>
</dbReference>
<dbReference type="InterPro" id="IPR050131">
    <property type="entry name" value="Peptidase_S8_subtilisin-like"/>
</dbReference>
<evidence type="ECO:0000256" key="4">
    <source>
        <dbReference type="ARBA" id="ARBA00022825"/>
    </source>
</evidence>
<dbReference type="PROSITE" id="PS51892">
    <property type="entry name" value="SUBTILASE"/>
    <property type="match status" value="1"/>
</dbReference>
<organism evidence="9 10">
    <name type="scientific">Hymenobacter qilianensis</name>
    <dbReference type="NCBI Taxonomy" id="1385715"/>
    <lineage>
        <taxon>Bacteria</taxon>
        <taxon>Pseudomonadati</taxon>
        <taxon>Bacteroidota</taxon>
        <taxon>Cytophagia</taxon>
        <taxon>Cytophagales</taxon>
        <taxon>Hymenobacteraceae</taxon>
        <taxon>Hymenobacter</taxon>
    </lineage>
</organism>
<evidence type="ECO:0000256" key="2">
    <source>
        <dbReference type="ARBA" id="ARBA00022670"/>
    </source>
</evidence>
<feature type="domain" description="Peptidase S8/S53" evidence="7">
    <location>
        <begin position="180"/>
        <end position="451"/>
    </location>
</feature>
<dbReference type="PANTHER" id="PTHR43806">
    <property type="entry name" value="PEPTIDASE S8"/>
    <property type="match status" value="1"/>
</dbReference>
<proteinExistence type="inferred from homology"/>
<dbReference type="Gene3D" id="3.40.50.200">
    <property type="entry name" value="Peptidase S8/S53 domain"/>
    <property type="match status" value="1"/>
</dbReference>
<gene>
    <name evidence="9" type="ORF">H9L05_09390</name>
</gene>
<feature type="domain" description="Fervidolysin-like N-terminal prodomain" evidence="8">
    <location>
        <begin position="45"/>
        <end position="130"/>
    </location>
</feature>
<evidence type="ECO:0000313" key="9">
    <source>
        <dbReference type="EMBL" id="QNP53726.1"/>
    </source>
</evidence>
<sequence length="472" mass="48678">MKHKHMAVFSKPLLVGGLLSAIFLAGCESSLDKIQDEPTTQSQSADAQGEPGRDYVANELLVKFKAGVSEEAKANALARISGKVSEKILTKAMERAGEKEGLMVVHTPLQALEAMSKMKGGPEIEFAEPNYIYQHTATSSDPYYTNGSLWGMYGAGTTPANQYGSNAAAAWAAGKTGSTAVYVGIIDEGIQFDHPDLSGQVWTNPFDPVNGRDDDGNGYVDDTNGWDFDGNNNTIYDGGTKGSLDDHGTHVAGTIGAKANGAGVAGVNWDVRMISCKFLGRRGGTSANAVKAVDYLTTLKTKHGLNIVASNNSWGGGGYSQALFDAINRANNAGILFIAAAGNGGSDGVGDNNDATASYPSNYNVANVIAVAAITSTGARSSFSNYGATTVDIGAPGSAIWSTTAYNGYSSYSGTSMATPHVTGAAALYAAAKGGSAATIKNALMKSAVATSSLSGRCVTSGRLNAYGALSW</sequence>
<feature type="active site" description="Charge relay system" evidence="5">
    <location>
        <position position="187"/>
    </location>
</feature>
<dbReference type="PROSITE" id="PS00138">
    <property type="entry name" value="SUBTILASE_SER"/>
    <property type="match status" value="1"/>
</dbReference>
<feature type="signal peptide" evidence="6">
    <location>
        <begin position="1"/>
        <end position="25"/>
    </location>
</feature>
<evidence type="ECO:0000256" key="6">
    <source>
        <dbReference type="SAM" id="SignalP"/>
    </source>
</evidence>
<keyword evidence="6" id="KW-0732">Signal</keyword>
<feature type="active site" description="Charge relay system" evidence="5">
    <location>
        <position position="416"/>
    </location>
</feature>
<dbReference type="KEGG" id="hqi:H9L05_09390"/>
<evidence type="ECO:0000256" key="5">
    <source>
        <dbReference type="PROSITE-ProRule" id="PRU01240"/>
    </source>
</evidence>
<keyword evidence="4 5" id="KW-0720">Serine protease</keyword>
<evidence type="ECO:0000259" key="8">
    <source>
        <dbReference type="Pfam" id="PF22148"/>
    </source>
</evidence>
<dbReference type="InterPro" id="IPR054399">
    <property type="entry name" value="Fervidolysin-like_N_prodom"/>
</dbReference>
<dbReference type="Pfam" id="PF00082">
    <property type="entry name" value="Peptidase_S8"/>
    <property type="match status" value="1"/>
</dbReference>
<keyword evidence="10" id="KW-1185">Reference proteome</keyword>
<dbReference type="Proteomes" id="UP000516093">
    <property type="component" value="Chromosome"/>
</dbReference>
<dbReference type="EMBL" id="CP060784">
    <property type="protein sequence ID" value="QNP53726.1"/>
    <property type="molecule type" value="Genomic_DNA"/>
</dbReference>
<dbReference type="InterPro" id="IPR034204">
    <property type="entry name" value="PfSUB1-like_cat_dom"/>
</dbReference>
<dbReference type="InterPro" id="IPR023828">
    <property type="entry name" value="Peptidase_S8_Ser-AS"/>
</dbReference>
<dbReference type="InterPro" id="IPR036852">
    <property type="entry name" value="Peptidase_S8/S53_dom_sf"/>
</dbReference>
<reference evidence="9 10" key="1">
    <citation type="submission" date="2020-08" db="EMBL/GenBank/DDBJ databases">
        <title>Genome sequence of Hymenobacter qilianensis JCM 19763T.</title>
        <authorList>
            <person name="Hyun D.-W."/>
            <person name="Bae J.-W."/>
        </authorList>
    </citation>
    <scope>NUCLEOTIDE SEQUENCE [LARGE SCALE GENOMIC DNA]</scope>
    <source>
        <strain evidence="9 10">JCM 19763</strain>
    </source>
</reference>
<accession>A0A7H0GZL0</accession>
<name>A0A7H0GZL0_9BACT</name>
<dbReference type="RefSeq" id="WP_187733935.1">
    <property type="nucleotide sequence ID" value="NZ_BMFN01000001.1"/>
</dbReference>
<comment type="similarity">
    <text evidence="1 5">Belongs to the peptidase S8 family.</text>
</comment>
<dbReference type="InterPro" id="IPR015500">
    <property type="entry name" value="Peptidase_S8_subtilisin-rel"/>
</dbReference>
<dbReference type="PROSITE" id="PS00137">
    <property type="entry name" value="SUBTILASE_HIS"/>
    <property type="match status" value="1"/>
</dbReference>
<dbReference type="GO" id="GO:0006508">
    <property type="term" value="P:proteolysis"/>
    <property type="evidence" value="ECO:0007669"/>
    <property type="project" value="UniProtKB-KW"/>
</dbReference>
<keyword evidence="2 5" id="KW-0645">Protease</keyword>
<dbReference type="Pfam" id="PF22148">
    <property type="entry name" value="Fervidolysin_NPro-like"/>
    <property type="match status" value="1"/>
</dbReference>
<evidence type="ECO:0000313" key="10">
    <source>
        <dbReference type="Proteomes" id="UP000516093"/>
    </source>
</evidence>
<dbReference type="CDD" id="cd07473">
    <property type="entry name" value="Peptidases_S8_Subtilisin_like"/>
    <property type="match status" value="1"/>
</dbReference>
<dbReference type="AlphaFoldDB" id="A0A7H0GZL0"/>
<dbReference type="PRINTS" id="PR00723">
    <property type="entry name" value="SUBTILISIN"/>
</dbReference>
<protein>
    <submittedName>
        <fullName evidence="9">S8 family serine peptidase</fullName>
    </submittedName>
</protein>
<evidence type="ECO:0000259" key="7">
    <source>
        <dbReference type="Pfam" id="PF00082"/>
    </source>
</evidence>
<dbReference type="GO" id="GO:0004252">
    <property type="term" value="F:serine-type endopeptidase activity"/>
    <property type="evidence" value="ECO:0007669"/>
    <property type="project" value="UniProtKB-UniRule"/>
</dbReference>
<dbReference type="PANTHER" id="PTHR43806:SF11">
    <property type="entry name" value="CEREVISIN-RELATED"/>
    <property type="match status" value="1"/>
</dbReference>
<dbReference type="SUPFAM" id="SSF52743">
    <property type="entry name" value="Subtilisin-like"/>
    <property type="match status" value="1"/>
</dbReference>